<dbReference type="Pfam" id="PF00571">
    <property type="entry name" value="CBS"/>
    <property type="match status" value="2"/>
</dbReference>
<evidence type="ECO:0000313" key="4">
    <source>
        <dbReference type="EMBL" id="QBP13515.1"/>
    </source>
</evidence>
<dbReference type="EMBL" id="CP037901">
    <property type="protein sequence ID" value="QBP13515.1"/>
    <property type="molecule type" value="Genomic_DNA"/>
</dbReference>
<dbReference type="AlphaFoldDB" id="A0A482IWP7"/>
<dbReference type="InterPro" id="IPR051257">
    <property type="entry name" value="Diverse_CBS-Domain"/>
</dbReference>
<evidence type="ECO:0000256" key="1">
    <source>
        <dbReference type="ARBA" id="ARBA00023122"/>
    </source>
</evidence>
<proteinExistence type="predicted"/>
<dbReference type="SUPFAM" id="SSF54631">
    <property type="entry name" value="CBS-domain pair"/>
    <property type="match status" value="1"/>
</dbReference>
<dbReference type="RefSeq" id="WP_017514564.1">
    <property type="nucleotide sequence ID" value="NZ_CP037901.1"/>
</dbReference>
<name>A0A482IWP7_9BURK</name>
<dbReference type="OrthoDB" id="9794094at2"/>
<evidence type="ECO:0000259" key="3">
    <source>
        <dbReference type="PROSITE" id="PS51371"/>
    </source>
</evidence>
<dbReference type="PANTHER" id="PTHR43080:SF2">
    <property type="entry name" value="CBS DOMAIN-CONTAINING PROTEIN"/>
    <property type="match status" value="1"/>
</dbReference>
<dbReference type="Proteomes" id="UP000253772">
    <property type="component" value="Chromosome c2"/>
</dbReference>
<dbReference type="InterPro" id="IPR046342">
    <property type="entry name" value="CBS_dom_sf"/>
</dbReference>
<evidence type="ECO:0000313" key="5">
    <source>
        <dbReference type="Proteomes" id="UP000253772"/>
    </source>
</evidence>
<evidence type="ECO:0000256" key="2">
    <source>
        <dbReference type="PROSITE-ProRule" id="PRU00703"/>
    </source>
</evidence>
<reference evidence="4 5" key="1">
    <citation type="submission" date="2019-03" db="EMBL/GenBank/DDBJ databases">
        <title>Comparative insights into the high quality Complete genome sequence of highly metal resistant Cupriavidus metallidurans strain BS1 isolated from a gold-copper mine.</title>
        <authorList>
            <person name="Mazhar H.S."/>
            <person name="Rensing C."/>
        </authorList>
    </citation>
    <scope>NUCLEOTIDE SEQUENCE [LARGE SCALE GENOMIC DNA]</scope>
    <source>
        <strain evidence="4 5">BS1</strain>
    </source>
</reference>
<feature type="domain" description="CBS" evidence="3">
    <location>
        <begin position="76"/>
        <end position="134"/>
    </location>
</feature>
<dbReference type="SMART" id="SM00116">
    <property type="entry name" value="CBS"/>
    <property type="match status" value="2"/>
</dbReference>
<sequence>MKVDEVFSREAVHIPLSCTMQEAAVQMRDKHVGALIVTEPAPAGERVVGMLTDRDIVLQATAAVTDPGRTAIADVMTPGLVTIARQATVHDAMQLMLSHGLRRLGVLDGDAVAGVISMDDILGAMAADWGMLATLVRNEQERERTGHAQSPLRV</sequence>
<dbReference type="PANTHER" id="PTHR43080">
    <property type="entry name" value="CBS DOMAIN-CONTAINING PROTEIN CBSX3, MITOCHONDRIAL"/>
    <property type="match status" value="1"/>
</dbReference>
<gene>
    <name evidence="4" type="ORF">DDF84_028345</name>
</gene>
<dbReference type="PROSITE" id="PS51371">
    <property type="entry name" value="CBS"/>
    <property type="match status" value="2"/>
</dbReference>
<dbReference type="InterPro" id="IPR000644">
    <property type="entry name" value="CBS_dom"/>
</dbReference>
<keyword evidence="1 2" id="KW-0129">CBS domain</keyword>
<organism evidence="4 5">
    <name type="scientific">Cupriavidus metallidurans</name>
    <dbReference type="NCBI Taxonomy" id="119219"/>
    <lineage>
        <taxon>Bacteria</taxon>
        <taxon>Pseudomonadati</taxon>
        <taxon>Pseudomonadota</taxon>
        <taxon>Betaproteobacteria</taxon>
        <taxon>Burkholderiales</taxon>
        <taxon>Burkholderiaceae</taxon>
        <taxon>Cupriavidus</taxon>
    </lineage>
</organism>
<accession>A0A482IWP7</accession>
<feature type="domain" description="CBS" evidence="3">
    <location>
        <begin position="7"/>
        <end position="67"/>
    </location>
</feature>
<protein>
    <submittedName>
        <fullName evidence="4">CBS domain-containing protein</fullName>
    </submittedName>
</protein>
<dbReference type="Gene3D" id="3.10.580.10">
    <property type="entry name" value="CBS-domain"/>
    <property type="match status" value="1"/>
</dbReference>